<evidence type="ECO:0000313" key="1">
    <source>
        <dbReference type="EMBL" id="OOQ59203.1"/>
    </source>
</evidence>
<sequence length="159" mass="17870">MLEELVGLLTGKIKSDKVRLLSTFTYADHIRKFKRFWIPITVNSYLKRHANPANSIYEKAFIDPRVRRKTKIVSLPGNLRRELAIYTVLSNTNNIIFDLAGVDHEGGVTIYNNVKEAIDVGGAAILIDTCDEFKNDCTTFVKAEYLGPKIAPLPPFSAK</sequence>
<comment type="caution">
    <text evidence="1">The sequence shown here is derived from an EMBL/GenBank/DDBJ whole genome shotgun (WGS) entry which is preliminary data.</text>
</comment>
<evidence type="ECO:0000313" key="2">
    <source>
        <dbReference type="Proteomes" id="UP000189739"/>
    </source>
</evidence>
<gene>
    <name evidence="1" type="ORF">BC343_29015</name>
</gene>
<dbReference type="AlphaFoldDB" id="A0A1S9PE21"/>
<keyword evidence="2" id="KW-1185">Reference proteome</keyword>
<accession>A0A1S9PE21</accession>
<name>A0A1S9PE21_9SPHI</name>
<reference evidence="1 2" key="1">
    <citation type="submission" date="2016-07" db="EMBL/GenBank/DDBJ databases">
        <title>Genomic analysis of zinc-resistant bacterium Mucilaginibacter pedocola TBZ30.</title>
        <authorList>
            <person name="Huang J."/>
            <person name="Tang J."/>
        </authorList>
    </citation>
    <scope>NUCLEOTIDE SEQUENCE [LARGE SCALE GENOMIC DNA]</scope>
    <source>
        <strain evidence="1 2">TBZ30</strain>
    </source>
</reference>
<dbReference type="EMBL" id="MBTF01000015">
    <property type="protein sequence ID" value="OOQ59203.1"/>
    <property type="molecule type" value="Genomic_DNA"/>
</dbReference>
<proteinExistence type="predicted"/>
<organism evidence="1 2">
    <name type="scientific">Mucilaginibacter pedocola</name>
    <dbReference type="NCBI Taxonomy" id="1792845"/>
    <lineage>
        <taxon>Bacteria</taxon>
        <taxon>Pseudomonadati</taxon>
        <taxon>Bacteroidota</taxon>
        <taxon>Sphingobacteriia</taxon>
        <taxon>Sphingobacteriales</taxon>
        <taxon>Sphingobacteriaceae</taxon>
        <taxon>Mucilaginibacter</taxon>
    </lineage>
</organism>
<dbReference type="Proteomes" id="UP000189739">
    <property type="component" value="Unassembled WGS sequence"/>
</dbReference>
<protein>
    <submittedName>
        <fullName evidence="1">Uncharacterized protein</fullName>
    </submittedName>
</protein>